<keyword evidence="3" id="KW-1185">Reference proteome</keyword>
<organism evidence="2 3">
    <name type="scientific">Racocetra fulgida</name>
    <dbReference type="NCBI Taxonomy" id="60492"/>
    <lineage>
        <taxon>Eukaryota</taxon>
        <taxon>Fungi</taxon>
        <taxon>Fungi incertae sedis</taxon>
        <taxon>Mucoromycota</taxon>
        <taxon>Glomeromycotina</taxon>
        <taxon>Glomeromycetes</taxon>
        <taxon>Diversisporales</taxon>
        <taxon>Gigasporaceae</taxon>
        <taxon>Racocetra</taxon>
    </lineage>
</organism>
<evidence type="ECO:0000313" key="3">
    <source>
        <dbReference type="Proteomes" id="UP000789396"/>
    </source>
</evidence>
<reference evidence="2" key="1">
    <citation type="submission" date="2021-06" db="EMBL/GenBank/DDBJ databases">
        <authorList>
            <person name="Kallberg Y."/>
            <person name="Tangrot J."/>
            <person name="Rosling A."/>
        </authorList>
    </citation>
    <scope>NUCLEOTIDE SEQUENCE</scope>
    <source>
        <strain evidence="2">IN212</strain>
    </source>
</reference>
<name>A0A9N9ISG0_9GLOM</name>
<evidence type="ECO:0000313" key="2">
    <source>
        <dbReference type="EMBL" id="CAG8749489.1"/>
    </source>
</evidence>
<feature type="domain" description="MULE transposase" evidence="1">
    <location>
        <begin position="195"/>
        <end position="257"/>
    </location>
</feature>
<dbReference type="Proteomes" id="UP000789396">
    <property type="component" value="Unassembled WGS sequence"/>
</dbReference>
<evidence type="ECO:0000259" key="1">
    <source>
        <dbReference type="Pfam" id="PF10551"/>
    </source>
</evidence>
<dbReference type="EMBL" id="CAJVPZ010035623">
    <property type="protein sequence ID" value="CAG8749489.1"/>
    <property type="molecule type" value="Genomic_DNA"/>
</dbReference>
<comment type="caution">
    <text evidence="2">The sequence shown here is derived from an EMBL/GenBank/DDBJ whole genome shotgun (WGS) entry which is preliminary data.</text>
</comment>
<feature type="non-terminal residue" evidence="2">
    <location>
        <position position="456"/>
    </location>
</feature>
<dbReference type="AlphaFoldDB" id="A0A9N9ISG0"/>
<gene>
    <name evidence="2" type="ORF">RFULGI_LOCUS13492</name>
</gene>
<dbReference type="InterPro" id="IPR018289">
    <property type="entry name" value="MULE_transposase_dom"/>
</dbReference>
<sequence length="456" mass="53038">MSCEIIQDNSCEFSDVNELEDILTDENILTTADDLLDSEFENYNRKLPLIDTPIEIKVGTWFPSISVAAHFVEQYARQNRFAVFKHKSEKSKDSTCRKRVFKCDLGGDIVRNFQNQHWVSKQIRENDHNHEIVAETLKFAVAYKTFSEEILDQIEFYVVHNLGNAIQKIKREKDLNLGDAASLYPDRIFLTQDLAAQALIQDERQETYEWLLKCCLDACEIPPLTFVTDADLAMIAAASIVFLKSHHIQCLYHLYQNLSKNLRPRLGPLYQEFLKDFKSIQRSHCESVFERRSQGLAEKYVVEEKYIVTILLNRRHSWVKCFTSQHFTADIQSTQRVKSENLLIKKAVQLTFSLLEVQEVLENRLEFDSINETLKKYVTPPIHDAHYKQMCQSVCYHSYKVQISEISTSDDDSFEPIFDEVDDNSEIPVEADEDCELNLQSLVKIVNPNDILEIWK</sequence>
<dbReference type="Pfam" id="PF10551">
    <property type="entry name" value="MULE"/>
    <property type="match status" value="1"/>
</dbReference>
<proteinExistence type="predicted"/>
<protein>
    <submittedName>
        <fullName evidence="2">8997_t:CDS:1</fullName>
    </submittedName>
</protein>
<accession>A0A9N9ISG0</accession>
<dbReference type="PANTHER" id="PTHR47718:SF7">
    <property type="entry name" value="PROTEIN FAR1-RELATED SEQUENCE"/>
    <property type="match status" value="1"/>
</dbReference>
<dbReference type="PANTHER" id="PTHR47718">
    <property type="entry name" value="OS01G0519700 PROTEIN"/>
    <property type="match status" value="1"/>
</dbReference>
<dbReference type="OrthoDB" id="2363731at2759"/>